<keyword evidence="1" id="KW-1133">Transmembrane helix</keyword>
<protein>
    <submittedName>
        <fullName evidence="2">TPR repeat-containing protein</fullName>
    </submittedName>
</protein>
<reference evidence="2 3" key="1">
    <citation type="journal article" date="2012" name="Appl. Environ. Microbiol.">
        <title>Draft genome sequence of a psychrotolerant sulfur-oxidizing bacterium, Sulfuricella denitrificans skB26, and proteomic insights into cold adaptation.</title>
        <authorList>
            <person name="Watanabe T."/>
            <person name="Kojima H."/>
            <person name="Fukui M."/>
        </authorList>
    </citation>
    <scope>NUCLEOTIDE SEQUENCE [LARGE SCALE GENOMIC DNA]</scope>
    <source>
        <strain evidence="3">skB26</strain>
    </source>
</reference>
<dbReference type="Proteomes" id="UP000015559">
    <property type="component" value="Chromosome"/>
</dbReference>
<dbReference type="Pfam" id="PF08238">
    <property type="entry name" value="Sel1"/>
    <property type="match status" value="4"/>
</dbReference>
<sequence>MAIAGTNRARRTAGLIVASVLCGVIVLGVAKWPEIQFELGYAYEIGNFHGWSPGFTQDYRKAAHWLARAAKENHPRAQYKLGILHAQGWGVPRNGNRAVEWFTRSARNGYGPACYHLGWMYHKGDGVPRDDGRAIRLLEQAASQGMAAAHLALGRFYERGEGVSVDAVQALKWYALAVHFARSRPGLFDNAAFAERALAAFDALTARMDHSSAEQGRMLTPSKVVLVQVRPRHHFNSIS</sequence>
<dbReference type="InterPro" id="IPR011990">
    <property type="entry name" value="TPR-like_helical_dom_sf"/>
</dbReference>
<dbReference type="PANTHER" id="PTHR43628:SF1">
    <property type="entry name" value="CHITIN SYNTHASE REGULATORY FACTOR 2-RELATED"/>
    <property type="match status" value="1"/>
</dbReference>
<dbReference type="PANTHER" id="PTHR43628">
    <property type="entry name" value="ACTIVATOR OF C KINASE PROTEIN 1-RELATED"/>
    <property type="match status" value="1"/>
</dbReference>
<feature type="transmembrane region" description="Helical" evidence="1">
    <location>
        <begin position="12"/>
        <end position="32"/>
    </location>
</feature>
<dbReference type="STRING" id="1163617.SCD_n01359"/>
<dbReference type="Gene3D" id="1.25.40.10">
    <property type="entry name" value="Tetratricopeptide repeat domain"/>
    <property type="match status" value="1"/>
</dbReference>
<dbReference type="HOGENOM" id="CLU_1160624_0_0_4"/>
<evidence type="ECO:0000313" key="3">
    <source>
        <dbReference type="Proteomes" id="UP000015559"/>
    </source>
</evidence>
<dbReference type="EMBL" id="AP013066">
    <property type="protein sequence ID" value="BAN35185.1"/>
    <property type="molecule type" value="Genomic_DNA"/>
</dbReference>
<dbReference type="SMART" id="SM00671">
    <property type="entry name" value="SEL1"/>
    <property type="match status" value="4"/>
</dbReference>
<keyword evidence="3" id="KW-1185">Reference proteome</keyword>
<evidence type="ECO:0000313" key="2">
    <source>
        <dbReference type="EMBL" id="BAN35185.1"/>
    </source>
</evidence>
<organism evidence="2 3">
    <name type="scientific">Sulfuricella denitrificans (strain DSM 22764 / NBRC 105220 / skB26)</name>
    <dbReference type="NCBI Taxonomy" id="1163617"/>
    <lineage>
        <taxon>Bacteria</taxon>
        <taxon>Pseudomonadati</taxon>
        <taxon>Pseudomonadota</taxon>
        <taxon>Betaproteobacteria</taxon>
        <taxon>Nitrosomonadales</taxon>
        <taxon>Sulfuricellaceae</taxon>
        <taxon>Sulfuricella</taxon>
    </lineage>
</organism>
<gene>
    <name evidence="2" type="ORF">SCD_n01359</name>
</gene>
<dbReference type="KEGG" id="sdr:SCD_n01359"/>
<dbReference type="AlphaFoldDB" id="S6AA38"/>
<accession>S6AA38</accession>
<keyword evidence="1" id="KW-0472">Membrane</keyword>
<dbReference type="SUPFAM" id="SSF81901">
    <property type="entry name" value="HCP-like"/>
    <property type="match status" value="1"/>
</dbReference>
<dbReference type="InterPro" id="IPR052945">
    <property type="entry name" value="Mitotic_Regulator"/>
</dbReference>
<keyword evidence="1" id="KW-0812">Transmembrane</keyword>
<proteinExistence type="predicted"/>
<dbReference type="InterPro" id="IPR006597">
    <property type="entry name" value="Sel1-like"/>
</dbReference>
<name>S6AA38_SULDS</name>
<evidence type="ECO:0000256" key="1">
    <source>
        <dbReference type="SAM" id="Phobius"/>
    </source>
</evidence>
<dbReference type="eggNOG" id="COG0790">
    <property type="taxonomic scope" value="Bacteria"/>
</dbReference>